<keyword evidence="3" id="KW-1185">Reference proteome</keyword>
<dbReference type="OrthoDB" id="1751413at2759"/>
<dbReference type="PANTHER" id="PTHR33494:SF1">
    <property type="entry name" value="C2H2-TYPE DOMAIN-CONTAINING PROTEIN-RELATED"/>
    <property type="match status" value="1"/>
</dbReference>
<evidence type="ECO:0000313" key="2">
    <source>
        <dbReference type="EMBL" id="KAJ0965761.1"/>
    </source>
</evidence>
<name>A0A9D5H737_9LILI</name>
<comment type="caution">
    <text evidence="2">The sequence shown here is derived from an EMBL/GenBank/DDBJ whole genome shotgun (WGS) entry which is preliminary data.</text>
</comment>
<feature type="compositionally biased region" description="Basic and acidic residues" evidence="1">
    <location>
        <begin position="29"/>
        <end position="44"/>
    </location>
</feature>
<dbReference type="PANTHER" id="PTHR33494">
    <property type="entry name" value="OS02G0793800 PROTEIN"/>
    <property type="match status" value="1"/>
</dbReference>
<dbReference type="EMBL" id="JAGGNH010000008">
    <property type="protein sequence ID" value="KAJ0965761.1"/>
    <property type="molecule type" value="Genomic_DNA"/>
</dbReference>
<sequence>MDDDIKPTFSGFHKPGSPSDMPSTSNKSKPRDPSVRASDREARETPSPSSVMDAQAIEDNACSETDELKDHFRWDQLKVPGLKPSMSMRDLANHLEQCISEQMISGNPGNSLPSRDVLEELTQYLLSDTQVSSTSDELSLMSRVNSLCCLLQKDGPTVQNLQTSNNHESLDEYGPHSTPQDDRNDAAVLKQQGISRKESFGDLLLHLPRIASLPQFLFNISEED</sequence>
<protein>
    <submittedName>
        <fullName evidence="2">Uncharacterized protein</fullName>
    </submittedName>
</protein>
<reference evidence="2" key="2">
    <citation type="journal article" date="2022" name="Hortic Res">
        <title>The genome of Dioscorea zingiberensis sheds light on the biosynthesis, origin and evolution of the medicinally important diosgenin saponins.</title>
        <authorList>
            <person name="Li Y."/>
            <person name="Tan C."/>
            <person name="Li Z."/>
            <person name="Guo J."/>
            <person name="Li S."/>
            <person name="Chen X."/>
            <person name="Wang C."/>
            <person name="Dai X."/>
            <person name="Yang H."/>
            <person name="Song W."/>
            <person name="Hou L."/>
            <person name="Xu J."/>
            <person name="Tong Z."/>
            <person name="Xu A."/>
            <person name="Yuan X."/>
            <person name="Wang W."/>
            <person name="Yang Q."/>
            <person name="Chen L."/>
            <person name="Sun Z."/>
            <person name="Wang K."/>
            <person name="Pan B."/>
            <person name="Chen J."/>
            <person name="Bao Y."/>
            <person name="Liu F."/>
            <person name="Qi X."/>
            <person name="Gang D.R."/>
            <person name="Wen J."/>
            <person name="Li J."/>
        </authorList>
    </citation>
    <scope>NUCLEOTIDE SEQUENCE</scope>
    <source>
        <strain evidence="2">Dzin_1.0</strain>
    </source>
</reference>
<accession>A0A9D5H737</accession>
<proteinExistence type="predicted"/>
<gene>
    <name evidence="2" type="ORF">J5N97_026899</name>
</gene>
<organism evidence="2 3">
    <name type="scientific">Dioscorea zingiberensis</name>
    <dbReference type="NCBI Taxonomy" id="325984"/>
    <lineage>
        <taxon>Eukaryota</taxon>
        <taxon>Viridiplantae</taxon>
        <taxon>Streptophyta</taxon>
        <taxon>Embryophyta</taxon>
        <taxon>Tracheophyta</taxon>
        <taxon>Spermatophyta</taxon>
        <taxon>Magnoliopsida</taxon>
        <taxon>Liliopsida</taxon>
        <taxon>Dioscoreales</taxon>
        <taxon>Dioscoreaceae</taxon>
        <taxon>Dioscorea</taxon>
    </lineage>
</organism>
<reference evidence="2" key="1">
    <citation type="submission" date="2021-03" db="EMBL/GenBank/DDBJ databases">
        <authorList>
            <person name="Li Z."/>
            <person name="Yang C."/>
        </authorList>
    </citation>
    <scope>NUCLEOTIDE SEQUENCE</scope>
    <source>
        <strain evidence="2">Dzin_1.0</strain>
        <tissue evidence="2">Leaf</tissue>
    </source>
</reference>
<feature type="region of interest" description="Disordered" evidence="1">
    <location>
        <begin position="1"/>
        <end position="55"/>
    </location>
</feature>
<dbReference type="AlphaFoldDB" id="A0A9D5H737"/>
<evidence type="ECO:0000256" key="1">
    <source>
        <dbReference type="SAM" id="MobiDB-lite"/>
    </source>
</evidence>
<evidence type="ECO:0000313" key="3">
    <source>
        <dbReference type="Proteomes" id="UP001085076"/>
    </source>
</evidence>
<dbReference type="Proteomes" id="UP001085076">
    <property type="component" value="Miscellaneous, Linkage group lg08"/>
</dbReference>